<protein>
    <submittedName>
        <fullName evidence="1">Uncharacterized protein</fullName>
    </submittedName>
</protein>
<sequence>MSITMGDPARSDTGVPERMRFYPKQLIHAADLNDEQAYHRQKLREHNRFLHGWGVVCGCDVRAVPSDEHPWRVRIGPGYLLTPQGDAVSIRADVTFNLANCLLASADPCAFARPCPPVSRRTLADDTVYLAIRYTECETRPVHTAPTGCSCSGAACQYTRIRDAYEICCLSALPKTHAPVRPDCDEIFKAGITECPSCPDDPWVVLATVRVPRSPRTPIDEVDPLSHRRSLHSTALLKDMVSCLSEGG</sequence>
<gene>
    <name evidence="1" type="ORF">GCM10010094_76250</name>
</gene>
<accession>A0A917RES2</accession>
<organism evidence="1 2">
    <name type="scientific">Streptomyces flaveus</name>
    <dbReference type="NCBI Taxonomy" id="66370"/>
    <lineage>
        <taxon>Bacteria</taxon>
        <taxon>Bacillati</taxon>
        <taxon>Actinomycetota</taxon>
        <taxon>Actinomycetes</taxon>
        <taxon>Kitasatosporales</taxon>
        <taxon>Streptomycetaceae</taxon>
        <taxon>Streptomyces</taxon>
        <taxon>Streptomyces aurantiacus group</taxon>
    </lineage>
</organism>
<reference evidence="1" key="2">
    <citation type="submission" date="2020-09" db="EMBL/GenBank/DDBJ databases">
        <authorList>
            <person name="Sun Q."/>
            <person name="Ohkuma M."/>
        </authorList>
    </citation>
    <scope>NUCLEOTIDE SEQUENCE</scope>
    <source>
        <strain evidence="1">JCM 3035</strain>
    </source>
</reference>
<keyword evidence="2" id="KW-1185">Reference proteome</keyword>
<dbReference type="Proteomes" id="UP000637788">
    <property type="component" value="Unassembled WGS sequence"/>
</dbReference>
<comment type="caution">
    <text evidence="1">The sequence shown here is derived from an EMBL/GenBank/DDBJ whole genome shotgun (WGS) entry which is preliminary data.</text>
</comment>
<dbReference type="RefSeq" id="WP_189326323.1">
    <property type="nucleotide sequence ID" value="NZ_BMPQ01000030.1"/>
</dbReference>
<evidence type="ECO:0000313" key="1">
    <source>
        <dbReference type="EMBL" id="GGL04225.1"/>
    </source>
</evidence>
<evidence type="ECO:0000313" key="2">
    <source>
        <dbReference type="Proteomes" id="UP000637788"/>
    </source>
</evidence>
<dbReference type="AlphaFoldDB" id="A0A917RES2"/>
<name>A0A917RES2_9ACTN</name>
<proteinExistence type="predicted"/>
<dbReference type="EMBL" id="BMPQ01000030">
    <property type="protein sequence ID" value="GGL04225.1"/>
    <property type="molecule type" value="Genomic_DNA"/>
</dbReference>
<reference evidence="1" key="1">
    <citation type="journal article" date="2014" name="Int. J. Syst. Evol. Microbiol.">
        <title>Complete genome sequence of Corynebacterium casei LMG S-19264T (=DSM 44701T), isolated from a smear-ripened cheese.</title>
        <authorList>
            <consortium name="US DOE Joint Genome Institute (JGI-PGF)"/>
            <person name="Walter F."/>
            <person name="Albersmeier A."/>
            <person name="Kalinowski J."/>
            <person name="Ruckert C."/>
        </authorList>
    </citation>
    <scope>NUCLEOTIDE SEQUENCE</scope>
    <source>
        <strain evidence="1">JCM 3035</strain>
    </source>
</reference>